<keyword evidence="2" id="KW-1185">Reference proteome</keyword>
<dbReference type="HOGENOM" id="CLU_2323304_0_0_1"/>
<evidence type="ECO:0000313" key="2">
    <source>
        <dbReference type="Proteomes" id="UP000014500"/>
    </source>
</evidence>
<dbReference type="EnsemblMetazoa" id="SMAR007573-RA">
    <property type="protein sequence ID" value="SMAR007573-PA"/>
    <property type="gene ID" value="SMAR007573"/>
</dbReference>
<dbReference type="AlphaFoldDB" id="T1J1Z8"/>
<reference evidence="1" key="2">
    <citation type="submission" date="2015-02" db="UniProtKB">
        <authorList>
            <consortium name="EnsemblMetazoa"/>
        </authorList>
    </citation>
    <scope>IDENTIFICATION</scope>
</reference>
<reference evidence="2" key="1">
    <citation type="submission" date="2011-05" db="EMBL/GenBank/DDBJ databases">
        <authorList>
            <person name="Richards S.R."/>
            <person name="Qu J."/>
            <person name="Jiang H."/>
            <person name="Jhangiani S.N."/>
            <person name="Agravi P."/>
            <person name="Goodspeed R."/>
            <person name="Gross S."/>
            <person name="Mandapat C."/>
            <person name="Jackson L."/>
            <person name="Mathew T."/>
            <person name="Pu L."/>
            <person name="Thornton R."/>
            <person name="Saada N."/>
            <person name="Wilczek-Boney K.B."/>
            <person name="Lee S."/>
            <person name="Kovar C."/>
            <person name="Wu Y."/>
            <person name="Scherer S.E."/>
            <person name="Worley K.C."/>
            <person name="Muzny D.M."/>
            <person name="Gibbs R."/>
        </authorList>
    </citation>
    <scope>NUCLEOTIDE SEQUENCE</scope>
    <source>
        <strain evidence="2">Brora</strain>
    </source>
</reference>
<dbReference type="Proteomes" id="UP000014500">
    <property type="component" value="Unassembled WGS sequence"/>
</dbReference>
<accession>T1J1Z8</accession>
<dbReference type="EMBL" id="JH431790">
    <property type="status" value="NOT_ANNOTATED_CDS"/>
    <property type="molecule type" value="Genomic_DNA"/>
</dbReference>
<name>T1J1Z8_STRMM</name>
<organism evidence="1 2">
    <name type="scientific">Strigamia maritima</name>
    <name type="common">European centipede</name>
    <name type="synonym">Geophilus maritimus</name>
    <dbReference type="NCBI Taxonomy" id="126957"/>
    <lineage>
        <taxon>Eukaryota</taxon>
        <taxon>Metazoa</taxon>
        <taxon>Ecdysozoa</taxon>
        <taxon>Arthropoda</taxon>
        <taxon>Myriapoda</taxon>
        <taxon>Chilopoda</taxon>
        <taxon>Pleurostigmophora</taxon>
        <taxon>Geophilomorpha</taxon>
        <taxon>Linotaeniidae</taxon>
        <taxon>Strigamia</taxon>
    </lineage>
</organism>
<sequence length="99" mass="11022">MPLVSRYYIVRAIQIEFARAPGKGSRAPLRASEPLPEVIVVNSDYRVRNSVSQVLSQIDIGIVILDIFYCYAEDSGVYEAIATNKFKFAKASIAHTITQ</sequence>
<proteinExistence type="predicted"/>
<protein>
    <submittedName>
        <fullName evidence="1">Uncharacterized protein</fullName>
    </submittedName>
</protein>
<evidence type="ECO:0000313" key="1">
    <source>
        <dbReference type="EnsemblMetazoa" id="SMAR007573-PA"/>
    </source>
</evidence>